<dbReference type="EC" id="2.7.11.1" evidence="3"/>
<organism evidence="3 4">
    <name type="scientific">Erwinia amylovora NBRC 12687 = CFBP 1232</name>
    <dbReference type="NCBI Taxonomy" id="1219359"/>
    <lineage>
        <taxon>Bacteria</taxon>
        <taxon>Pseudomonadati</taxon>
        <taxon>Pseudomonadota</taxon>
        <taxon>Gammaproteobacteria</taxon>
        <taxon>Enterobacterales</taxon>
        <taxon>Erwiniaceae</taxon>
        <taxon>Erwinia</taxon>
    </lineage>
</organism>
<comment type="caution">
    <text evidence="3">The sequence shown here is derived from an EMBL/GenBank/DDBJ whole genome shotgun (WGS) entry which is preliminary data.</text>
</comment>
<dbReference type="Proteomes" id="UP000013111">
    <property type="component" value="Unassembled WGS sequence"/>
</dbReference>
<evidence type="ECO:0000313" key="4">
    <source>
        <dbReference type="Proteomes" id="UP000013111"/>
    </source>
</evidence>
<dbReference type="Gene3D" id="3.30.200.20">
    <property type="entry name" value="Phosphorylase Kinase, domain 1"/>
    <property type="match status" value="1"/>
</dbReference>
<keyword evidence="3" id="KW-0808">Transferase</keyword>
<dbReference type="GeneID" id="97606375"/>
<dbReference type="InterPro" id="IPR054466">
    <property type="entry name" value="OspG_kinase"/>
</dbReference>
<dbReference type="GO" id="GO:0004674">
    <property type="term" value="F:protein serine/threonine kinase activity"/>
    <property type="evidence" value="ECO:0007669"/>
    <property type="project" value="UniProtKB-EC"/>
</dbReference>
<feature type="compositionally biased region" description="Polar residues" evidence="1">
    <location>
        <begin position="1"/>
        <end position="15"/>
    </location>
</feature>
<dbReference type="Pfam" id="PF22303">
    <property type="entry name" value="OspG_kinase"/>
    <property type="match status" value="1"/>
</dbReference>
<evidence type="ECO:0000259" key="2">
    <source>
        <dbReference type="Pfam" id="PF22303"/>
    </source>
</evidence>
<proteinExistence type="predicted"/>
<dbReference type="EMBL" id="CAPB01000022">
    <property type="protein sequence ID" value="CCO94153.1"/>
    <property type="molecule type" value="Genomic_DNA"/>
</dbReference>
<dbReference type="AlphaFoldDB" id="A0A831ETP8"/>
<evidence type="ECO:0000313" key="3">
    <source>
        <dbReference type="EMBL" id="CCO94153.1"/>
    </source>
</evidence>
<evidence type="ECO:0000256" key="1">
    <source>
        <dbReference type="SAM" id="MobiDB-lite"/>
    </source>
</evidence>
<name>A0A831ETP8_ERWAM</name>
<feature type="region of interest" description="Disordered" evidence="1">
    <location>
        <begin position="1"/>
        <end position="34"/>
    </location>
</feature>
<reference evidence="3 4" key="1">
    <citation type="submission" date="2012-11" db="EMBL/GenBank/DDBJ databases">
        <authorList>
            <person name="Linke B."/>
        </authorList>
    </citation>
    <scope>NUCLEOTIDE SEQUENCE [LARGE SCALE GENOMIC DNA]</scope>
    <source>
        <strain evidence="4">CFBP 1232</strain>
    </source>
</reference>
<feature type="compositionally biased region" description="Basic and acidic residues" evidence="1">
    <location>
        <begin position="16"/>
        <end position="33"/>
    </location>
</feature>
<dbReference type="SUPFAM" id="SSF56112">
    <property type="entry name" value="Protein kinase-like (PK-like)"/>
    <property type="match status" value="1"/>
</dbReference>
<accession>A0A831ETP8</accession>
<keyword evidence="3" id="KW-0418">Kinase</keyword>
<dbReference type="InterPro" id="IPR011009">
    <property type="entry name" value="Kinase-like_dom_sf"/>
</dbReference>
<reference evidence="3 4" key="2">
    <citation type="submission" date="2013-04" db="EMBL/GenBank/DDBJ databases">
        <title>Comparative genomics of 12 strains of Erwinia amylovora identifies a pan-genome with a large conserved core and provides insights into host specificity.</title>
        <authorList>
            <person name="Mann R.A."/>
            <person name="Smits T.H.M."/>
            <person name="Buehlmann A."/>
            <person name="Blom J."/>
            <person name="Goesmann A."/>
            <person name="Frey J.E."/>
            <person name="Plummer K.M."/>
            <person name="Beer S.V."/>
            <person name="Luck J."/>
            <person name="Duffy B."/>
            <person name="Rodoni B."/>
        </authorList>
    </citation>
    <scope>NUCLEOTIDE SEQUENCE [LARGE SCALE GENOMIC DNA]</scope>
    <source>
        <strain evidence="4">CFBP 1232</strain>
    </source>
</reference>
<feature type="domain" description="Kinase OspG kinase" evidence="2">
    <location>
        <begin position="533"/>
        <end position="676"/>
    </location>
</feature>
<protein>
    <submittedName>
        <fullName evidence="3">Ribosomal protein S6 kinase alpha-5</fullName>
        <ecNumber evidence="3">2.7.11.1</ecNumber>
    </submittedName>
</protein>
<sequence>MLQPVQQNRSAVGNDQNRRAVEKKSVPSSKEHIGGQPADLVNFEGCAFCTQLKIVANSPASLQPAQINSIASAAAYNVMQMLTDVSAAPQSDQQKWCPYLYSIVQSIEYRRHCPMRLSAQVTRKPNSFAIENKNAVTHNKSVRAIAAHLVIVASNHLTWRYADDLGKEVLNVEIREGKKYITVQDDWYELQLAKKGQYEIFIPTDTAIKNYVPVYMEPLSRTWHMSVLNGHPVFKDKHQRLLTRINQEADPNTFFVAKINNNPRVYGPGKIYHAVKSRQASAHSGQNFVEMNGKLVPVRHPHGDEGLSQYEAFDPKRPHKKGRALAWDGDRWIFEQANSVQASRGLRKKTKSATFVKEIDINTLTAPDRMGLRRSADGKAYLKVNKNFIQLRHMNDNRYAIRLTPHSHNMISRFRGDKFFPESIAARLKNLLTVGLNGRKRPHPVDVLKRQDGFDIKSAKELLSEYEFPENGLFDAYTFVLDIEQNGRIPLWAKKFKKRARLDMTPPDDSILVKLHKPGEPDKEKHFYLGEELGEGKFATVYADATNKYFVVKRYDAQEIKNMPAIVNSEVENFTRYYGKDTANIFIDSEGIYHVRMYRVSGETLDSLPPNSLPENAVEKYVDMLEELNAHGIFHDDLHTDNLIWDKNTERFYPIDIKNNKEVFFNSSPKDKDILNSHTSENWEYTLRLIREKQIKAAV</sequence>
<dbReference type="RefSeq" id="WP_004158159.1">
    <property type="nucleotide sequence ID" value="NZ_BAYW01000003.1"/>
</dbReference>
<gene>
    <name evidence="3" type="ORF">BN437_2230</name>
</gene>
<dbReference type="Gene3D" id="1.10.510.10">
    <property type="entry name" value="Transferase(Phosphotransferase) domain 1"/>
    <property type="match status" value="1"/>
</dbReference>